<evidence type="ECO:0000313" key="3">
    <source>
        <dbReference type="EMBL" id="KAG0149900.1"/>
    </source>
</evidence>
<accession>A0A9P6NUU3</accession>
<keyword evidence="4" id="KW-1185">Reference proteome</keyword>
<dbReference type="InterPro" id="IPR005225">
    <property type="entry name" value="Small_GTP-bd"/>
</dbReference>
<dbReference type="CDD" id="cd00154">
    <property type="entry name" value="Rab"/>
    <property type="match status" value="1"/>
</dbReference>
<sequence length="433" mass="46948">MSSSSNPHQNSLEPDQTINPSSSRLYQSFPRQPNYRNSKLSPSSVTPEPSSPGQTYAGLLNSSTTTSLTLHHELPTALSLEKPPALAAAALAELIHAHPPPTPDQSPPQPPIIGRQSRYSLPPVLSPIGPPPSPNSPIPNGSSTTNSNSTSTSSFSASHTHNHNHSLAHSRAGPSRSNTLAVPTGTARGGRVQPNNTSPSPSRETGSSSTSSAPAQTPTGQLEAKVVILGMQGVGKTSIVHRYTTGSFSYSLASTIGASFCTKKLSVDGCKVRLQIWDTAGQERFRSMAPMYYRGANAAILVYDITNQASFDDIQNWLDELRENMSPELIIQIVGSKSDLALNRREVNLDLAYQQILNWTEPFPFRVWPQLAITEVSAKDDFGIEDMFLVLTRRLVTRKAEIEELRLRRSRESIILEPLPSSNNDDSGSSWCC</sequence>
<dbReference type="NCBIfam" id="TIGR00231">
    <property type="entry name" value="small_GTP"/>
    <property type="match status" value="1"/>
</dbReference>
<feature type="region of interest" description="Disordered" evidence="2">
    <location>
        <begin position="97"/>
        <end position="219"/>
    </location>
</feature>
<dbReference type="OrthoDB" id="26525at2759"/>
<comment type="caution">
    <text evidence="3">The sequence shown here is derived from an EMBL/GenBank/DDBJ whole genome shotgun (WGS) entry which is preliminary data.</text>
</comment>
<evidence type="ECO:0000313" key="4">
    <source>
        <dbReference type="Proteomes" id="UP000886653"/>
    </source>
</evidence>
<name>A0A9P6NUU3_9BASI</name>
<proteinExistence type="predicted"/>
<dbReference type="SMART" id="SM00175">
    <property type="entry name" value="RAB"/>
    <property type="match status" value="1"/>
</dbReference>
<dbReference type="SMART" id="SM00174">
    <property type="entry name" value="RHO"/>
    <property type="match status" value="1"/>
</dbReference>
<dbReference type="PROSITE" id="PS51417">
    <property type="entry name" value="ARF"/>
    <property type="match status" value="1"/>
</dbReference>
<dbReference type="PANTHER" id="PTHR47978">
    <property type="match status" value="1"/>
</dbReference>
<dbReference type="Pfam" id="PF00071">
    <property type="entry name" value="Ras"/>
    <property type="match status" value="1"/>
</dbReference>
<dbReference type="SUPFAM" id="SSF52540">
    <property type="entry name" value="P-loop containing nucleoside triphosphate hydrolases"/>
    <property type="match status" value="1"/>
</dbReference>
<evidence type="ECO:0000256" key="2">
    <source>
        <dbReference type="SAM" id="MobiDB-lite"/>
    </source>
</evidence>
<dbReference type="PROSITE" id="PS51421">
    <property type="entry name" value="RAS"/>
    <property type="match status" value="1"/>
</dbReference>
<dbReference type="PROSITE" id="PS51419">
    <property type="entry name" value="RAB"/>
    <property type="match status" value="1"/>
</dbReference>
<dbReference type="InterPro" id="IPR027417">
    <property type="entry name" value="P-loop_NTPase"/>
</dbReference>
<dbReference type="EMBL" id="MU167224">
    <property type="protein sequence ID" value="KAG0149900.1"/>
    <property type="molecule type" value="Genomic_DNA"/>
</dbReference>
<dbReference type="PRINTS" id="PR00449">
    <property type="entry name" value="RASTRNSFRMNG"/>
</dbReference>
<dbReference type="GO" id="GO:0003924">
    <property type="term" value="F:GTPase activity"/>
    <property type="evidence" value="ECO:0007669"/>
    <property type="project" value="InterPro"/>
</dbReference>
<feature type="compositionally biased region" description="Pro residues" evidence="2">
    <location>
        <begin position="98"/>
        <end position="111"/>
    </location>
</feature>
<dbReference type="SMART" id="SM00176">
    <property type="entry name" value="RAN"/>
    <property type="match status" value="1"/>
</dbReference>
<organism evidence="3 4">
    <name type="scientific">Cronartium quercuum f. sp. fusiforme G11</name>
    <dbReference type="NCBI Taxonomy" id="708437"/>
    <lineage>
        <taxon>Eukaryota</taxon>
        <taxon>Fungi</taxon>
        <taxon>Dikarya</taxon>
        <taxon>Basidiomycota</taxon>
        <taxon>Pucciniomycotina</taxon>
        <taxon>Pucciniomycetes</taxon>
        <taxon>Pucciniales</taxon>
        <taxon>Coleosporiaceae</taxon>
        <taxon>Cronartium</taxon>
    </lineage>
</organism>
<evidence type="ECO:0008006" key="5">
    <source>
        <dbReference type="Google" id="ProtNLM"/>
    </source>
</evidence>
<feature type="compositionally biased region" description="Low complexity" evidence="2">
    <location>
        <begin position="197"/>
        <end position="219"/>
    </location>
</feature>
<feature type="compositionally biased region" description="Low complexity" evidence="2">
    <location>
        <begin position="41"/>
        <end position="52"/>
    </location>
</feature>
<dbReference type="SMART" id="SM00173">
    <property type="entry name" value="RAS"/>
    <property type="match status" value="1"/>
</dbReference>
<feature type="compositionally biased region" description="Pro residues" evidence="2">
    <location>
        <begin position="124"/>
        <end position="137"/>
    </location>
</feature>
<evidence type="ECO:0000256" key="1">
    <source>
        <dbReference type="ARBA" id="ARBA00022741"/>
    </source>
</evidence>
<reference evidence="3" key="1">
    <citation type="submission" date="2013-11" db="EMBL/GenBank/DDBJ databases">
        <title>Genome sequence of the fusiform rust pathogen reveals effectors for host alternation and coevolution with pine.</title>
        <authorList>
            <consortium name="DOE Joint Genome Institute"/>
            <person name="Smith K."/>
            <person name="Pendleton A."/>
            <person name="Kubisiak T."/>
            <person name="Anderson C."/>
            <person name="Salamov A."/>
            <person name="Aerts A."/>
            <person name="Riley R."/>
            <person name="Clum A."/>
            <person name="Lindquist E."/>
            <person name="Ence D."/>
            <person name="Campbell M."/>
            <person name="Kronenberg Z."/>
            <person name="Feau N."/>
            <person name="Dhillon B."/>
            <person name="Hamelin R."/>
            <person name="Burleigh J."/>
            <person name="Smith J."/>
            <person name="Yandell M."/>
            <person name="Nelson C."/>
            <person name="Grigoriev I."/>
            <person name="Davis J."/>
        </authorList>
    </citation>
    <scope>NUCLEOTIDE SEQUENCE</scope>
    <source>
        <strain evidence="3">G11</strain>
    </source>
</reference>
<dbReference type="GO" id="GO:0005525">
    <property type="term" value="F:GTP binding"/>
    <property type="evidence" value="ECO:0007669"/>
    <property type="project" value="InterPro"/>
</dbReference>
<dbReference type="Gene3D" id="3.40.50.300">
    <property type="entry name" value="P-loop containing nucleotide triphosphate hydrolases"/>
    <property type="match status" value="1"/>
</dbReference>
<dbReference type="AlphaFoldDB" id="A0A9P6NUU3"/>
<feature type="compositionally biased region" description="Polar residues" evidence="2">
    <location>
        <begin position="1"/>
        <end position="40"/>
    </location>
</feature>
<dbReference type="FunFam" id="3.40.50.300:FF:000808">
    <property type="entry name" value="Small GTP-binding protein, putative"/>
    <property type="match status" value="1"/>
</dbReference>
<feature type="compositionally biased region" description="Low complexity" evidence="2">
    <location>
        <begin position="138"/>
        <end position="159"/>
    </location>
</feature>
<dbReference type="PROSITE" id="PS51420">
    <property type="entry name" value="RHO"/>
    <property type="match status" value="1"/>
</dbReference>
<protein>
    <recommendedName>
        <fullName evidence="5">Ras-domain-containing protein</fullName>
    </recommendedName>
</protein>
<gene>
    <name evidence="3" type="ORF">CROQUDRAFT_278893</name>
</gene>
<dbReference type="Proteomes" id="UP000886653">
    <property type="component" value="Unassembled WGS sequence"/>
</dbReference>
<dbReference type="SMART" id="SM00177">
    <property type="entry name" value="ARF"/>
    <property type="match status" value="1"/>
</dbReference>
<dbReference type="InterPro" id="IPR001806">
    <property type="entry name" value="Small_GTPase"/>
</dbReference>
<feature type="region of interest" description="Disordered" evidence="2">
    <location>
        <begin position="1"/>
        <end position="64"/>
    </location>
</feature>
<keyword evidence="1" id="KW-0547">Nucleotide-binding</keyword>